<reference evidence="1" key="1">
    <citation type="journal article" date="2022" name="bioRxiv">
        <title>Sequencing and chromosome-scale assembly of the giantPleurodeles waltlgenome.</title>
        <authorList>
            <person name="Brown T."/>
            <person name="Elewa A."/>
            <person name="Iarovenko S."/>
            <person name="Subramanian E."/>
            <person name="Araus A.J."/>
            <person name="Petzold A."/>
            <person name="Susuki M."/>
            <person name="Suzuki K.-i.T."/>
            <person name="Hayashi T."/>
            <person name="Toyoda A."/>
            <person name="Oliveira C."/>
            <person name="Osipova E."/>
            <person name="Leigh N.D."/>
            <person name="Simon A."/>
            <person name="Yun M.H."/>
        </authorList>
    </citation>
    <scope>NUCLEOTIDE SEQUENCE</scope>
    <source>
        <strain evidence="1">20211129_DDA</strain>
        <tissue evidence="1">Liver</tissue>
    </source>
</reference>
<dbReference type="Gene3D" id="3.60.10.10">
    <property type="entry name" value="Endonuclease/exonuclease/phosphatase"/>
    <property type="match status" value="1"/>
</dbReference>
<gene>
    <name evidence="1" type="ORF">NDU88_012001</name>
</gene>
<accession>A0AAV7QYX1</accession>
<name>A0AAV7QYX1_PLEWA</name>
<dbReference type="InterPro" id="IPR036691">
    <property type="entry name" value="Endo/exonu/phosph_ase_sf"/>
</dbReference>
<protein>
    <submittedName>
        <fullName evidence="1">Uncharacterized protein</fullName>
    </submittedName>
</protein>
<sequence>MTAKPQNVMRNLHFVDVWREMCPSSRVFSCDTPIHGAYSRLDRFLLANDGSLDVCRVVYQARFLSDHAPLLLECETHMPRPAIPLWRLHADLLGDPEYKKDLQDVIVGYFHTNWGTAGTQGLEWEALKVVIRGKSLSKTYGIRQRFDQELTLQEEVLAAIQRQVDSHDALEADCLEVRGRIVDLWDILENYVCQNYRQRLLREGNRSRCMLAWLLR</sequence>
<dbReference type="EMBL" id="JANPWB010000010">
    <property type="protein sequence ID" value="KAJ1145716.1"/>
    <property type="molecule type" value="Genomic_DNA"/>
</dbReference>
<proteinExistence type="predicted"/>
<dbReference type="AlphaFoldDB" id="A0AAV7QYX1"/>
<evidence type="ECO:0000313" key="2">
    <source>
        <dbReference type="Proteomes" id="UP001066276"/>
    </source>
</evidence>
<evidence type="ECO:0000313" key="1">
    <source>
        <dbReference type="EMBL" id="KAJ1145716.1"/>
    </source>
</evidence>
<dbReference type="Proteomes" id="UP001066276">
    <property type="component" value="Chromosome 6"/>
</dbReference>
<organism evidence="1 2">
    <name type="scientific">Pleurodeles waltl</name>
    <name type="common">Iberian ribbed newt</name>
    <dbReference type="NCBI Taxonomy" id="8319"/>
    <lineage>
        <taxon>Eukaryota</taxon>
        <taxon>Metazoa</taxon>
        <taxon>Chordata</taxon>
        <taxon>Craniata</taxon>
        <taxon>Vertebrata</taxon>
        <taxon>Euteleostomi</taxon>
        <taxon>Amphibia</taxon>
        <taxon>Batrachia</taxon>
        <taxon>Caudata</taxon>
        <taxon>Salamandroidea</taxon>
        <taxon>Salamandridae</taxon>
        <taxon>Pleurodelinae</taxon>
        <taxon>Pleurodeles</taxon>
    </lineage>
</organism>
<keyword evidence="2" id="KW-1185">Reference proteome</keyword>
<comment type="caution">
    <text evidence="1">The sequence shown here is derived from an EMBL/GenBank/DDBJ whole genome shotgun (WGS) entry which is preliminary data.</text>
</comment>
<dbReference type="SUPFAM" id="SSF56219">
    <property type="entry name" value="DNase I-like"/>
    <property type="match status" value="1"/>
</dbReference>